<organism evidence="2 3">
    <name type="scientific">Leuconostoc aquikimchii</name>
    <dbReference type="NCBI Taxonomy" id="3236804"/>
    <lineage>
        <taxon>Bacteria</taxon>
        <taxon>Bacillati</taxon>
        <taxon>Bacillota</taxon>
        <taxon>Bacilli</taxon>
        <taxon>Lactobacillales</taxon>
        <taxon>Lactobacillaceae</taxon>
        <taxon>Leuconostoc</taxon>
    </lineage>
</organism>
<dbReference type="GO" id="GO:0003964">
    <property type="term" value="F:RNA-directed DNA polymerase activity"/>
    <property type="evidence" value="ECO:0007669"/>
    <property type="project" value="UniProtKB-KW"/>
</dbReference>
<keyword evidence="2" id="KW-0548">Nucleotidyltransferase</keyword>
<name>A0ABV3S3Q7_9LACO</name>
<gene>
    <name evidence="2" type="ORF">AB3K24_04960</name>
</gene>
<reference evidence="2 3" key="1">
    <citation type="submission" date="2024-07" db="EMBL/GenBank/DDBJ databases">
        <authorList>
            <person name="Yun M."/>
        </authorList>
    </citation>
    <scope>NUCLEOTIDE SEQUENCE [LARGE SCALE GENOMIC DNA]</scope>
    <source>
        <strain evidence="2 3">MS01</strain>
    </source>
</reference>
<keyword evidence="2" id="KW-0695">RNA-directed DNA polymerase</keyword>
<feature type="domain" description="Reverse transcriptase" evidence="1">
    <location>
        <begin position="170"/>
        <end position="333"/>
    </location>
</feature>
<sequence>MANNYFLRTDILPEEIPALFSNQVLYTNDLFSEKKIKKEIKTNTNNPASSLEQTCQYGFLKSKPLNFTTRVSRHKVRKMSLLHPGAQIQALYFILKFEDDILDSMNSNFSFRMPLRRNKNTIRKKQKKQNEMSEMLSSFDLKSGVSSEESVENFAHYFSYAWAPSFSGMASNSKFKEIQLKYKVSKKIDLQNFFPSIYTHSLTWALLGSKSIAKEIKDLKGPLSESFEVVVDSLMQSINFQETNGIVVGPEFSRIIAELLMTKVDKSVEKKLLESCNKVNNQDFCVIRYVDDIFIFSNDPLLNDMIENQYASSLRTFNLSINDSKIKNFPDTTSILYTKVVELKKIFLDFKKSRFIEFSEQKNFESSDTTIEQYLGSTYLWEVLLDNVNNLILNEPSRKDILVNYSLSSLHGLIKFSQINSRQTMSILVGVTSLLKTNFCFKSVRHYIVFVSRILKEIDSIIDNESNFSILLSDTKISNEPRGIINFIFQHICNVLTSDWFEISEGYEIVTLMEFFKKYDYFLPSFILQKFLKQRELLNDYFVLTAITNYVYDSKNHIILKEYISVYESVCELLTSKLSKYKHEGIAAVENGNFFYLLNDFYYFPGKSKIFRSILQAKFQTEIDKLQGSKNKSSELSGISYYQWGASFDHFLEMVLRKKVIDSNFNFDGLTSV</sequence>
<dbReference type="EMBL" id="JBFPER010000001">
    <property type="protein sequence ID" value="MEX0380700.1"/>
    <property type="molecule type" value="Genomic_DNA"/>
</dbReference>
<dbReference type="CDD" id="cd01646">
    <property type="entry name" value="RT_Bac_retron_I"/>
    <property type="match status" value="1"/>
</dbReference>
<comment type="caution">
    <text evidence="2">The sequence shown here is derived from an EMBL/GenBank/DDBJ whole genome shotgun (WGS) entry which is preliminary data.</text>
</comment>
<proteinExistence type="predicted"/>
<accession>A0ABV3S3Q7</accession>
<dbReference type="Pfam" id="PF00078">
    <property type="entry name" value="RVT_1"/>
    <property type="match status" value="1"/>
</dbReference>
<dbReference type="RefSeq" id="WP_367974093.1">
    <property type="nucleotide sequence ID" value="NZ_JBFPEQ010000001.1"/>
</dbReference>
<evidence type="ECO:0000313" key="2">
    <source>
        <dbReference type="EMBL" id="MEX0380700.1"/>
    </source>
</evidence>
<protein>
    <submittedName>
        <fullName evidence="2">RNA-directed DNA polymerase</fullName>
    </submittedName>
</protein>
<evidence type="ECO:0000259" key="1">
    <source>
        <dbReference type="Pfam" id="PF00078"/>
    </source>
</evidence>
<evidence type="ECO:0000313" key="3">
    <source>
        <dbReference type="Proteomes" id="UP001556617"/>
    </source>
</evidence>
<dbReference type="Proteomes" id="UP001556617">
    <property type="component" value="Unassembled WGS sequence"/>
</dbReference>
<keyword evidence="3" id="KW-1185">Reference proteome</keyword>
<dbReference type="InterPro" id="IPR000477">
    <property type="entry name" value="RT_dom"/>
</dbReference>
<keyword evidence="2" id="KW-0808">Transferase</keyword>